<evidence type="ECO:0000313" key="4">
    <source>
        <dbReference type="RefSeq" id="XP_056863069.1"/>
    </source>
</evidence>
<dbReference type="RefSeq" id="XP_056863069.1">
    <property type="nucleotide sequence ID" value="XM_057007089.1"/>
</dbReference>
<dbReference type="PANTHER" id="PTHR10378">
    <property type="entry name" value="LIM DOMAIN-BINDING PROTEIN"/>
    <property type="match status" value="1"/>
</dbReference>
<dbReference type="AlphaFoldDB" id="A0A9W3DH06"/>
<evidence type="ECO:0000313" key="3">
    <source>
        <dbReference type="Proteomes" id="UP000504610"/>
    </source>
</evidence>
<dbReference type="OrthoDB" id="774557at2759"/>
<proteinExistence type="predicted"/>
<feature type="compositionally biased region" description="Polar residues" evidence="2">
    <location>
        <begin position="473"/>
        <end position="487"/>
    </location>
</feature>
<reference evidence="3" key="1">
    <citation type="journal article" date="2019" name="Database">
        <title>The radish genome database (RadishGD): an integrated information resource for radish genomics.</title>
        <authorList>
            <person name="Yu H.J."/>
            <person name="Baek S."/>
            <person name="Lee Y.J."/>
            <person name="Cho A."/>
            <person name="Mun J.H."/>
        </authorList>
    </citation>
    <scope>NUCLEOTIDE SEQUENCE [LARGE SCALE GENOMIC DNA]</scope>
    <source>
        <strain evidence="3">cv. WK10039</strain>
    </source>
</reference>
<evidence type="ECO:0000256" key="1">
    <source>
        <dbReference type="SAM" id="Coils"/>
    </source>
</evidence>
<organism evidence="3 5">
    <name type="scientific">Raphanus sativus</name>
    <name type="common">Radish</name>
    <name type="synonym">Raphanus raphanistrum var. sativus</name>
    <dbReference type="NCBI Taxonomy" id="3726"/>
    <lineage>
        <taxon>Eukaryota</taxon>
        <taxon>Viridiplantae</taxon>
        <taxon>Streptophyta</taxon>
        <taxon>Embryophyta</taxon>
        <taxon>Tracheophyta</taxon>
        <taxon>Spermatophyta</taxon>
        <taxon>Magnoliopsida</taxon>
        <taxon>eudicotyledons</taxon>
        <taxon>Gunneridae</taxon>
        <taxon>Pentapetalae</taxon>
        <taxon>rosids</taxon>
        <taxon>malvids</taxon>
        <taxon>Brassicales</taxon>
        <taxon>Brassicaceae</taxon>
        <taxon>Brassiceae</taxon>
        <taxon>Raphanus</taxon>
    </lineage>
</organism>
<feature type="region of interest" description="Disordered" evidence="2">
    <location>
        <begin position="525"/>
        <end position="588"/>
    </location>
</feature>
<dbReference type="RefSeq" id="XP_056863070.1">
    <property type="nucleotide sequence ID" value="XM_057007090.1"/>
</dbReference>
<feature type="compositionally biased region" description="Basic and acidic residues" evidence="2">
    <location>
        <begin position="1"/>
        <end position="17"/>
    </location>
</feature>
<sequence length="588" mass="67045">MRENNYNHVDKKARFEVEQEEMVQQYQDPRGEEEDPQYQAFLHQQRLIRQQQHQQTLQSMSPYQVRLLQLQRQQQQQQQQLLRRQLQQQQGSQQIHSLEDGVCAQKLMMFLYHIKQRPADNCITFWRGFVAGYFSPRAKQRLCLSHYKKGMFPPAASDVWQCNLCGTKSGKGVEATYDVLARLFEVKFSSGIVDELLSLDYPREYRVSNGKMVLEYRKVVQHTVYEQCRVVHEGPLRIIFSPDLKILSWEFCARGHEEFLVRRVIAPQVNQLLDVTQKFQSTISESGSSEGVSQKDLQTNSNIVLGEGRKLAKVMELESLNDHGYPKKYVRALQTYEVLKSTKDLMDFTFEHKIGPIEGLKRLSEQRARMQEMEQLGNNGAMIGTSAQAHMNGTTGNNSNNHCQNVGRGAMNDSAQAAASLSNNQSMFMNNIYSTTGTQEGFPSQRQTPYSNQSPYLSQQRQNLATGGFPSSPEMQQQQRTMHATPNTLQQTHSHHLLQPPHSHGLDQELQQMFENLPNLQQKQVFSGQSGGNSNAKRKPTAFSRGGRVPSRNNSTKTASNNNPHLSGDATQLPDDISDDKFLNDSDE</sequence>
<accession>A0A9W3DH06</accession>
<gene>
    <name evidence="4 5" type="primary">LOC130510623</name>
</gene>
<reference evidence="4 5" key="2">
    <citation type="submission" date="2025-04" db="UniProtKB">
        <authorList>
            <consortium name="RefSeq"/>
        </authorList>
    </citation>
    <scope>IDENTIFICATION</scope>
    <source>
        <tissue evidence="4 5">Leaf</tissue>
    </source>
</reference>
<feature type="compositionally biased region" description="Polar residues" evidence="2">
    <location>
        <begin position="551"/>
        <end position="565"/>
    </location>
</feature>
<feature type="region of interest" description="Disordered" evidence="2">
    <location>
        <begin position="434"/>
        <end position="503"/>
    </location>
</feature>
<dbReference type="InterPro" id="IPR029005">
    <property type="entry name" value="LIM-bd/SEUSS"/>
</dbReference>
<evidence type="ECO:0000256" key="2">
    <source>
        <dbReference type="SAM" id="MobiDB-lite"/>
    </source>
</evidence>
<feature type="compositionally biased region" description="Low complexity" evidence="2">
    <location>
        <begin position="488"/>
        <end position="503"/>
    </location>
</feature>
<feature type="compositionally biased region" description="Polar residues" evidence="2">
    <location>
        <begin position="525"/>
        <end position="535"/>
    </location>
</feature>
<name>A0A9W3DH06_RAPSA</name>
<dbReference type="Proteomes" id="UP000504610">
    <property type="component" value="Chromosome 4"/>
</dbReference>
<feature type="compositionally biased region" description="Polar residues" evidence="2">
    <location>
        <begin position="434"/>
        <end position="465"/>
    </location>
</feature>
<feature type="region of interest" description="Disordered" evidence="2">
    <location>
        <begin position="1"/>
        <end position="36"/>
    </location>
</feature>
<dbReference type="KEGG" id="rsz:130510623"/>
<dbReference type="GeneID" id="130510623"/>
<protein>
    <submittedName>
        <fullName evidence="4 5">Probable transcriptional regulator SLK1</fullName>
    </submittedName>
</protein>
<keyword evidence="1" id="KW-0175">Coiled coil</keyword>
<feature type="compositionally biased region" description="Basic and acidic residues" evidence="2">
    <location>
        <begin position="579"/>
        <end position="588"/>
    </location>
</feature>
<keyword evidence="3" id="KW-1185">Reference proteome</keyword>
<dbReference type="Pfam" id="PF01803">
    <property type="entry name" value="LIM_bind"/>
    <property type="match status" value="1"/>
</dbReference>
<feature type="coiled-coil region" evidence="1">
    <location>
        <begin position="65"/>
        <end position="92"/>
    </location>
</feature>
<evidence type="ECO:0000313" key="5">
    <source>
        <dbReference type="RefSeq" id="XP_056863070.1"/>
    </source>
</evidence>